<gene>
    <name evidence="9" type="primary">rodA</name>
    <name evidence="9" type="ordered locus">SGRA_2925</name>
</gene>
<dbReference type="GO" id="GO:0008360">
    <property type="term" value="P:regulation of cell shape"/>
    <property type="evidence" value="ECO:0007669"/>
    <property type="project" value="UniProtKB-KW"/>
</dbReference>
<feature type="transmembrane region" description="Helical" evidence="8">
    <location>
        <begin position="231"/>
        <end position="246"/>
    </location>
</feature>
<proteinExistence type="predicted"/>
<dbReference type="HOGENOM" id="CLU_029243_2_2_10"/>
<dbReference type="OrthoDB" id="9768187at2"/>
<evidence type="ECO:0000256" key="2">
    <source>
        <dbReference type="ARBA" id="ARBA00022692"/>
    </source>
</evidence>
<feature type="transmembrane region" description="Helical" evidence="8">
    <location>
        <begin position="77"/>
        <end position="96"/>
    </location>
</feature>
<comment type="subcellular location">
    <subcellularLocation>
        <location evidence="1">Membrane</location>
        <topology evidence="1">Multi-pass membrane protein</topology>
    </subcellularLocation>
</comment>
<dbReference type="InterPro" id="IPR001182">
    <property type="entry name" value="FtsW/RodA"/>
</dbReference>
<dbReference type="PANTHER" id="PTHR30474:SF1">
    <property type="entry name" value="PEPTIDOGLYCAN GLYCOSYLTRANSFERASE MRDB"/>
    <property type="match status" value="1"/>
</dbReference>
<feature type="transmembrane region" description="Helical" evidence="8">
    <location>
        <begin position="167"/>
        <end position="186"/>
    </location>
</feature>
<feature type="transmembrane region" description="Helical" evidence="8">
    <location>
        <begin position="280"/>
        <end position="302"/>
    </location>
</feature>
<dbReference type="KEGG" id="sgn:SGRA_2925"/>
<keyword evidence="5 8" id="KW-0472">Membrane</keyword>
<feature type="transmembrane region" description="Helical" evidence="8">
    <location>
        <begin position="206"/>
        <end position="224"/>
    </location>
</feature>
<keyword evidence="10" id="KW-1185">Reference proteome</keyword>
<sequence length="471" mass="52565">MNDLRKEFSNYDWLGIGLTLVLMAIGWLMIFASEYHAESYTHLLDLDKNYGKQLIWITAAIVLAVGVQIVDSKFIHTMSPLAFAAVLFLLFAVLFTPPVNGASSWFGIGSFRLQPSEFSKTATNLALAALLTRPQFRMQEFKYQLQAVGLILSPVILIALQPDAGSCLVYVAFFLVIFRAGFPPFIYILGLSMASLGIASLMVDDVSGLILSLIFLANLVALRLWQKDERWLLAAVALGAVLYFLYQAAYFWPLLLLFSASLISLSALAGLKKRGQWQAVGFNLGVLALSMGYSATVNYAIYKLLRPHQQERILVWLRPEKCDPLGALYNVEQSKFAIGSGGLWGKGFLEGERTKLDYVPEQSTDFIFCTMGEEWGFMGSFLLISLFTALLLRILYLAERQRSDFAKYYAYGVAFILFMHLFVNIGMTVGLVPVIGIPLPFISYGGSSLMSFGILLAILFKLDFERKSIFR</sequence>
<keyword evidence="2 8" id="KW-0812">Transmembrane</keyword>
<feature type="transmembrane region" description="Helical" evidence="8">
    <location>
        <begin position="143"/>
        <end position="160"/>
    </location>
</feature>
<dbReference type="STRING" id="984262.SGRA_2925"/>
<accession>H6LAR0</accession>
<dbReference type="PANTHER" id="PTHR30474">
    <property type="entry name" value="CELL CYCLE PROTEIN"/>
    <property type="match status" value="1"/>
</dbReference>
<feature type="transmembrane region" description="Helical" evidence="8">
    <location>
        <begin position="252"/>
        <end position="271"/>
    </location>
</feature>
<keyword evidence="4 8" id="KW-1133">Transmembrane helix</keyword>
<dbReference type="InterPro" id="IPR018365">
    <property type="entry name" value="Cell_cycle_FtsW-rel_CS"/>
</dbReference>
<evidence type="ECO:0000313" key="9">
    <source>
        <dbReference type="EMBL" id="AFC25653.1"/>
    </source>
</evidence>
<dbReference type="eggNOG" id="COG0772">
    <property type="taxonomic scope" value="Bacteria"/>
</dbReference>
<evidence type="ECO:0000256" key="5">
    <source>
        <dbReference type="ARBA" id="ARBA00023136"/>
    </source>
</evidence>
<feature type="transmembrane region" description="Helical" evidence="8">
    <location>
        <begin position="441"/>
        <end position="462"/>
    </location>
</feature>
<feature type="transmembrane region" description="Helical" evidence="8">
    <location>
        <begin position="12"/>
        <end position="33"/>
    </location>
</feature>
<dbReference type="GO" id="GO:0051301">
    <property type="term" value="P:cell division"/>
    <property type="evidence" value="ECO:0007669"/>
    <property type="project" value="InterPro"/>
</dbReference>
<name>H6LAR0_SAPGL</name>
<evidence type="ECO:0000256" key="8">
    <source>
        <dbReference type="SAM" id="Phobius"/>
    </source>
</evidence>
<protein>
    <recommendedName>
        <fullName evidence="7">Cell wall polymerase</fullName>
    </recommendedName>
    <alternativeName>
        <fullName evidence="6">Peptidoglycan polymerase</fullName>
    </alternativeName>
</protein>
<dbReference type="Pfam" id="PF01098">
    <property type="entry name" value="FTSW_RODA_SPOVE"/>
    <property type="match status" value="2"/>
</dbReference>
<dbReference type="GO" id="GO:0005886">
    <property type="term" value="C:plasma membrane"/>
    <property type="evidence" value="ECO:0007669"/>
    <property type="project" value="TreeGrafter"/>
</dbReference>
<evidence type="ECO:0000256" key="3">
    <source>
        <dbReference type="ARBA" id="ARBA00022960"/>
    </source>
</evidence>
<reference evidence="9 10" key="1">
    <citation type="journal article" date="2012" name="Stand. Genomic Sci.">
        <title>Complete genome sequencing and analysis of Saprospira grandis str. Lewin, a predatory marine bacterium.</title>
        <authorList>
            <person name="Saw J.H."/>
            <person name="Yuryev A."/>
            <person name="Kanbe M."/>
            <person name="Hou S."/>
            <person name="Young A.G."/>
            <person name="Aizawa S."/>
            <person name="Alam M."/>
        </authorList>
    </citation>
    <scope>NUCLEOTIDE SEQUENCE [LARGE SCALE GENOMIC DNA]</scope>
    <source>
        <strain evidence="9 10">Lewin</strain>
    </source>
</reference>
<dbReference type="AlphaFoldDB" id="H6LAR0"/>
<evidence type="ECO:0000256" key="7">
    <source>
        <dbReference type="ARBA" id="ARBA00033270"/>
    </source>
</evidence>
<evidence type="ECO:0000256" key="4">
    <source>
        <dbReference type="ARBA" id="ARBA00022989"/>
    </source>
</evidence>
<dbReference type="RefSeq" id="WP_015693256.1">
    <property type="nucleotide sequence ID" value="NC_016940.1"/>
</dbReference>
<dbReference type="PROSITE" id="PS00428">
    <property type="entry name" value="FTSW_RODA_SPOVE"/>
    <property type="match status" value="1"/>
</dbReference>
<dbReference type="GO" id="GO:0032153">
    <property type="term" value="C:cell division site"/>
    <property type="evidence" value="ECO:0007669"/>
    <property type="project" value="TreeGrafter"/>
</dbReference>
<dbReference type="NCBIfam" id="NF037961">
    <property type="entry name" value="RodA_shape"/>
    <property type="match status" value="2"/>
</dbReference>
<evidence type="ECO:0000313" key="10">
    <source>
        <dbReference type="Proteomes" id="UP000007519"/>
    </source>
</evidence>
<organism evidence="9 10">
    <name type="scientific">Saprospira grandis (strain Lewin)</name>
    <dbReference type="NCBI Taxonomy" id="984262"/>
    <lineage>
        <taxon>Bacteria</taxon>
        <taxon>Pseudomonadati</taxon>
        <taxon>Bacteroidota</taxon>
        <taxon>Saprospiria</taxon>
        <taxon>Saprospirales</taxon>
        <taxon>Saprospiraceae</taxon>
        <taxon>Saprospira</taxon>
    </lineage>
</organism>
<feature type="transmembrane region" description="Helical" evidence="8">
    <location>
        <begin position="408"/>
        <end position="435"/>
    </location>
</feature>
<dbReference type="EMBL" id="CP002831">
    <property type="protein sequence ID" value="AFC25653.1"/>
    <property type="molecule type" value="Genomic_DNA"/>
</dbReference>
<evidence type="ECO:0000256" key="6">
    <source>
        <dbReference type="ARBA" id="ARBA00032370"/>
    </source>
</evidence>
<keyword evidence="3" id="KW-0133">Cell shape</keyword>
<feature type="transmembrane region" description="Helical" evidence="8">
    <location>
        <begin position="375"/>
        <end position="396"/>
    </location>
</feature>
<dbReference type="Proteomes" id="UP000007519">
    <property type="component" value="Chromosome"/>
</dbReference>
<dbReference type="GO" id="GO:0015648">
    <property type="term" value="F:lipid-linked peptidoglycan transporter activity"/>
    <property type="evidence" value="ECO:0007669"/>
    <property type="project" value="TreeGrafter"/>
</dbReference>
<feature type="transmembrane region" description="Helical" evidence="8">
    <location>
        <begin position="53"/>
        <end position="70"/>
    </location>
</feature>
<evidence type="ECO:0000256" key="1">
    <source>
        <dbReference type="ARBA" id="ARBA00004141"/>
    </source>
</evidence>